<keyword evidence="1" id="KW-0560">Oxidoreductase</keyword>
<dbReference type="SUPFAM" id="SSF47203">
    <property type="entry name" value="Acyl-CoA dehydrogenase C-terminal domain-like"/>
    <property type="match status" value="1"/>
</dbReference>
<dbReference type="InterPro" id="IPR037069">
    <property type="entry name" value="AcylCoA_DH/ox_N_sf"/>
</dbReference>
<evidence type="ECO:0000313" key="3">
    <source>
        <dbReference type="EMBL" id="SUZ49337.1"/>
    </source>
</evidence>
<dbReference type="SUPFAM" id="SSF56645">
    <property type="entry name" value="Acyl-CoA dehydrogenase NM domain-like"/>
    <property type="match status" value="1"/>
</dbReference>
<evidence type="ECO:0000256" key="1">
    <source>
        <dbReference type="ARBA" id="ARBA00023002"/>
    </source>
</evidence>
<accession>A0A381N497</accession>
<dbReference type="InterPro" id="IPR013107">
    <property type="entry name" value="Acyl-CoA_DH_C"/>
</dbReference>
<organism evidence="3">
    <name type="scientific">marine metagenome</name>
    <dbReference type="NCBI Taxonomy" id="408172"/>
    <lineage>
        <taxon>unclassified sequences</taxon>
        <taxon>metagenomes</taxon>
        <taxon>ecological metagenomes</taxon>
    </lineage>
</organism>
<dbReference type="PIRSF" id="PIRSF016578">
    <property type="entry name" value="HsaA"/>
    <property type="match status" value="1"/>
</dbReference>
<dbReference type="GO" id="GO:0005737">
    <property type="term" value="C:cytoplasm"/>
    <property type="evidence" value="ECO:0007669"/>
    <property type="project" value="TreeGrafter"/>
</dbReference>
<dbReference type="InterPro" id="IPR036250">
    <property type="entry name" value="AcylCo_DH-like_C"/>
</dbReference>
<proteinExistence type="predicted"/>
<sequence length="372" mass="41481">VVFRDEAWEGEKTRQLTDTALDAVKDSGLFSTLVPERFGGSEVDFHIIPQLIRELAKGDTSSAWVTAFLIHHNWQFALYPLDTQEELWADRNYALAPATLAPTGRAERVDGGWKLSGRWQWGTGVMHSQWALVTAIAAFEEKDEMALMLLPMQDVEVVDVWHTEGMRATGSNDMIIEEAFVPDRRAITYQQISKREAPGQIASPNPLYRLDMLALLSLDATATSVGSGERSVELFTERLHERKLMFGGQQKDSSTAQVRLARASSIMRTARLMFDAAVHDLCAPLRGEPYPSPAKRVRIRMDCAHVVDLVKQVLALINDGAGASSHFLDSPLQRFRRDVSTLSGHILFDYDRAAELQGQMMLGIKPPSGTLF</sequence>
<feature type="domain" description="Acyl-CoA dehydrogenase C-terminal" evidence="2">
    <location>
        <begin position="222"/>
        <end position="349"/>
    </location>
</feature>
<dbReference type="EMBL" id="UINC01000111">
    <property type="protein sequence ID" value="SUZ49337.1"/>
    <property type="molecule type" value="Genomic_DNA"/>
</dbReference>
<dbReference type="PANTHER" id="PTHR48083:SF19">
    <property type="entry name" value="FLAVIN-DEPENDENT MONOOXYGENASE, OXYGENASE SUBUNIT HSAA"/>
    <property type="match status" value="1"/>
</dbReference>
<dbReference type="Pfam" id="PF08028">
    <property type="entry name" value="Acyl-CoA_dh_2"/>
    <property type="match status" value="1"/>
</dbReference>
<dbReference type="GO" id="GO:0033539">
    <property type="term" value="P:fatty acid beta-oxidation using acyl-CoA dehydrogenase"/>
    <property type="evidence" value="ECO:0007669"/>
    <property type="project" value="TreeGrafter"/>
</dbReference>
<dbReference type="Gene3D" id="2.40.110.10">
    <property type="entry name" value="Butyryl-CoA Dehydrogenase, subunit A, domain 2"/>
    <property type="match status" value="1"/>
</dbReference>
<dbReference type="AlphaFoldDB" id="A0A381N497"/>
<feature type="non-terminal residue" evidence="3">
    <location>
        <position position="1"/>
    </location>
</feature>
<dbReference type="InterPro" id="IPR009100">
    <property type="entry name" value="AcylCoA_DH/oxidase_NM_dom_sf"/>
</dbReference>
<dbReference type="GO" id="GO:0050660">
    <property type="term" value="F:flavin adenine dinucleotide binding"/>
    <property type="evidence" value="ECO:0007669"/>
    <property type="project" value="InterPro"/>
</dbReference>
<dbReference type="PANTHER" id="PTHR48083">
    <property type="entry name" value="MEDIUM-CHAIN SPECIFIC ACYL-COA DEHYDROGENASE, MITOCHONDRIAL-RELATED"/>
    <property type="match status" value="1"/>
</dbReference>
<protein>
    <recommendedName>
        <fullName evidence="2">Acyl-CoA dehydrogenase C-terminal domain-containing protein</fullName>
    </recommendedName>
</protein>
<dbReference type="Gene3D" id="1.10.540.10">
    <property type="entry name" value="Acyl-CoA dehydrogenase/oxidase, N-terminal domain"/>
    <property type="match status" value="1"/>
</dbReference>
<dbReference type="InterPro" id="IPR046373">
    <property type="entry name" value="Acyl-CoA_Oxase/DH_mid-dom_sf"/>
</dbReference>
<dbReference type="InterPro" id="IPR050741">
    <property type="entry name" value="Acyl-CoA_dehydrogenase"/>
</dbReference>
<dbReference type="GO" id="GO:0003995">
    <property type="term" value="F:acyl-CoA dehydrogenase activity"/>
    <property type="evidence" value="ECO:0007669"/>
    <property type="project" value="TreeGrafter"/>
</dbReference>
<evidence type="ECO:0000259" key="2">
    <source>
        <dbReference type="Pfam" id="PF08028"/>
    </source>
</evidence>
<name>A0A381N497_9ZZZZ</name>
<reference evidence="3" key="1">
    <citation type="submission" date="2018-05" db="EMBL/GenBank/DDBJ databases">
        <authorList>
            <person name="Lanie J.A."/>
            <person name="Ng W.-L."/>
            <person name="Kazmierczak K.M."/>
            <person name="Andrzejewski T.M."/>
            <person name="Davidsen T.M."/>
            <person name="Wayne K.J."/>
            <person name="Tettelin H."/>
            <person name="Glass J.I."/>
            <person name="Rusch D."/>
            <person name="Podicherti R."/>
            <person name="Tsui H.-C.T."/>
            <person name="Winkler M.E."/>
        </authorList>
    </citation>
    <scope>NUCLEOTIDE SEQUENCE</scope>
</reference>
<dbReference type="Gene3D" id="1.20.140.10">
    <property type="entry name" value="Butyryl-CoA Dehydrogenase, subunit A, domain 3"/>
    <property type="match status" value="1"/>
</dbReference>
<dbReference type="GO" id="GO:0016712">
    <property type="term" value="F:oxidoreductase activity, acting on paired donors, with incorporation or reduction of molecular oxygen, reduced flavin or flavoprotein as one donor, and incorporation of one atom of oxygen"/>
    <property type="evidence" value="ECO:0007669"/>
    <property type="project" value="TreeGrafter"/>
</dbReference>
<gene>
    <name evidence="3" type="ORF">METZ01_LOCUS2191</name>
</gene>